<comment type="caution">
    <text evidence="1">The sequence shown here is derived from an EMBL/GenBank/DDBJ whole genome shotgun (WGS) entry which is preliminary data.</text>
</comment>
<evidence type="ECO:0000313" key="2">
    <source>
        <dbReference type="EMBL" id="KAG0574990.1"/>
    </source>
</evidence>
<protein>
    <submittedName>
        <fullName evidence="1">Uncharacterized protein</fullName>
    </submittedName>
</protein>
<reference evidence="1" key="1">
    <citation type="submission" date="2020-06" db="EMBL/GenBank/DDBJ databases">
        <title>WGS assembly of Ceratodon purpureus strain R40.</title>
        <authorList>
            <person name="Carey S.B."/>
            <person name="Jenkins J."/>
            <person name="Shu S."/>
            <person name="Lovell J.T."/>
            <person name="Sreedasyam A."/>
            <person name="Maumus F."/>
            <person name="Tiley G.P."/>
            <person name="Fernandez-Pozo N."/>
            <person name="Barry K."/>
            <person name="Chen C."/>
            <person name="Wang M."/>
            <person name="Lipzen A."/>
            <person name="Daum C."/>
            <person name="Saski C.A."/>
            <person name="Payton A.C."/>
            <person name="Mcbreen J.C."/>
            <person name="Conrad R.E."/>
            <person name="Kollar L.M."/>
            <person name="Olsson S."/>
            <person name="Huttunen S."/>
            <person name="Landis J.B."/>
            <person name="Wickett N.J."/>
            <person name="Johnson M.G."/>
            <person name="Rensing S.A."/>
            <person name="Grimwood J."/>
            <person name="Schmutz J."/>
            <person name="Mcdaniel S.F."/>
        </authorList>
    </citation>
    <scope>NUCLEOTIDE SEQUENCE</scope>
    <source>
        <strain evidence="1">R40</strain>
    </source>
</reference>
<proteinExistence type="predicted"/>
<dbReference type="AlphaFoldDB" id="A0A8T0HLW3"/>
<sequence>MSISPKHCLLKRTSFTLTGNRDPQDRHEVPQPIILWSTVNFSTLVLMSTFGPGINSGLILSKQQW</sequence>
<dbReference type="EMBL" id="CM026426">
    <property type="protein sequence ID" value="KAG0574990.1"/>
    <property type="molecule type" value="Genomic_DNA"/>
</dbReference>
<dbReference type="Proteomes" id="UP000822688">
    <property type="component" value="Chromosome V"/>
</dbReference>
<dbReference type="EMBL" id="CM026426">
    <property type="protein sequence ID" value="KAG0571782.1"/>
    <property type="molecule type" value="Genomic_DNA"/>
</dbReference>
<accession>A0A8T0HLW3</accession>
<gene>
    <name evidence="1" type="ORF">KC19_VG041800</name>
    <name evidence="2" type="ORF">KC19_VG308800</name>
</gene>
<name>A0A8T0HLW3_CERPU</name>
<evidence type="ECO:0000313" key="1">
    <source>
        <dbReference type="EMBL" id="KAG0571782.1"/>
    </source>
</evidence>
<keyword evidence="3" id="KW-1185">Reference proteome</keyword>
<evidence type="ECO:0000313" key="3">
    <source>
        <dbReference type="Proteomes" id="UP000822688"/>
    </source>
</evidence>
<organism evidence="1 3">
    <name type="scientific">Ceratodon purpureus</name>
    <name type="common">Fire moss</name>
    <name type="synonym">Dicranum purpureum</name>
    <dbReference type="NCBI Taxonomy" id="3225"/>
    <lineage>
        <taxon>Eukaryota</taxon>
        <taxon>Viridiplantae</taxon>
        <taxon>Streptophyta</taxon>
        <taxon>Embryophyta</taxon>
        <taxon>Bryophyta</taxon>
        <taxon>Bryophytina</taxon>
        <taxon>Bryopsida</taxon>
        <taxon>Dicranidae</taxon>
        <taxon>Pseudoditrichales</taxon>
        <taxon>Ditrichaceae</taxon>
        <taxon>Ceratodon</taxon>
    </lineage>
</organism>